<dbReference type="RefSeq" id="XP_067688514.1">
    <property type="nucleotide sequence ID" value="XM_067832411.1"/>
</dbReference>
<name>A0A836GIA5_LEIEN</name>
<dbReference type="AlphaFoldDB" id="A0A836GIA5"/>
<dbReference type="EMBL" id="JAFHKP010000028">
    <property type="protein sequence ID" value="KAG5475123.1"/>
    <property type="molecule type" value="Genomic_DNA"/>
</dbReference>
<keyword evidence="3" id="KW-1185">Reference proteome</keyword>
<sequence>MMRGGRATAGTAAHINRSGAEKLNIAIHGDEVGATNGVFACGSGGCPPPRGGVREQTCVRLGAASMEQRAPDQRERLTESPLLCRPIVSHL</sequence>
<dbReference type="EMBL" id="JAFHKP010000036">
    <property type="protein sequence ID" value="KAG5465915.1"/>
    <property type="molecule type" value="Genomic_DNA"/>
</dbReference>
<evidence type="ECO:0000313" key="1">
    <source>
        <dbReference type="EMBL" id="KAG5465915.1"/>
    </source>
</evidence>
<dbReference type="Proteomes" id="UP000674179">
    <property type="component" value="Chromosome 28"/>
</dbReference>
<protein>
    <submittedName>
        <fullName evidence="1">Uncharacterized protein</fullName>
    </submittedName>
</protein>
<dbReference type="GeneID" id="94167921"/>
<accession>A0A836GIA5</accession>
<evidence type="ECO:0000313" key="2">
    <source>
        <dbReference type="EMBL" id="KAG5475123.1"/>
    </source>
</evidence>
<comment type="caution">
    <text evidence="1">The sequence shown here is derived from an EMBL/GenBank/DDBJ whole genome shotgun (WGS) entry which is preliminary data.</text>
</comment>
<organism evidence="1 3">
    <name type="scientific">Leishmania enriettii</name>
    <dbReference type="NCBI Taxonomy" id="5663"/>
    <lineage>
        <taxon>Eukaryota</taxon>
        <taxon>Discoba</taxon>
        <taxon>Euglenozoa</taxon>
        <taxon>Kinetoplastea</taxon>
        <taxon>Metakinetoplastina</taxon>
        <taxon>Trypanosomatida</taxon>
        <taxon>Trypanosomatidae</taxon>
        <taxon>Leishmaniinae</taxon>
        <taxon>Leishmania</taxon>
    </lineage>
</organism>
<dbReference type="KEGG" id="lenr:94167921"/>
<dbReference type="Proteomes" id="UP000674179">
    <property type="component" value="Chromosome 36"/>
</dbReference>
<proteinExistence type="predicted"/>
<evidence type="ECO:0000313" key="3">
    <source>
        <dbReference type="Proteomes" id="UP000674179"/>
    </source>
</evidence>
<gene>
    <name evidence="1" type="ORF">CUR178_00630</name>
    <name evidence="2" type="ORF">CUR178_04574</name>
</gene>
<reference evidence="1 3" key="1">
    <citation type="submission" date="2021-02" db="EMBL/GenBank/DDBJ databases">
        <title>Leishmania (Mundinia) enrietti genome sequencing and assembly.</title>
        <authorList>
            <person name="Almutairi H."/>
            <person name="Gatherer D."/>
        </authorList>
    </citation>
    <scope>NUCLEOTIDE SEQUENCE [LARGE SCALE GENOMIC DNA]</scope>
    <source>
        <strain evidence="1">CUR178</strain>
    </source>
</reference>